<dbReference type="AlphaFoldDB" id="D9SE54"/>
<dbReference type="Pfam" id="PF13719">
    <property type="entry name" value="Zn_ribbon_5"/>
    <property type="match status" value="1"/>
</dbReference>
<evidence type="ECO:0000259" key="2">
    <source>
        <dbReference type="Pfam" id="PF13719"/>
    </source>
</evidence>
<dbReference type="InterPro" id="IPR011723">
    <property type="entry name" value="Znf/thioredoxin_put"/>
</dbReference>
<organism evidence="3 4">
    <name type="scientific">Gallionella capsiferriformans (strain ES-2)</name>
    <name type="common">Gallionella ferruginea capsiferriformans (strain ES-2)</name>
    <dbReference type="NCBI Taxonomy" id="395494"/>
    <lineage>
        <taxon>Bacteria</taxon>
        <taxon>Pseudomonadati</taxon>
        <taxon>Pseudomonadota</taxon>
        <taxon>Betaproteobacteria</taxon>
        <taxon>Nitrosomonadales</taxon>
        <taxon>Gallionellaceae</taxon>
        <taxon>Gallionella</taxon>
    </lineage>
</organism>
<keyword evidence="4" id="KW-1185">Reference proteome</keyword>
<dbReference type="eggNOG" id="COG1273">
    <property type="taxonomic scope" value="Bacteria"/>
</dbReference>
<protein>
    <submittedName>
        <fullName evidence="3">MJ0042 family finger-like protein</fullName>
    </submittedName>
</protein>
<keyword evidence="1" id="KW-1133">Transmembrane helix</keyword>
<dbReference type="Pfam" id="PF11906">
    <property type="entry name" value="DUF3426"/>
    <property type="match status" value="1"/>
</dbReference>
<proteinExistence type="predicted"/>
<evidence type="ECO:0000313" key="3">
    <source>
        <dbReference type="EMBL" id="ADL56876.1"/>
    </source>
</evidence>
<accession>D9SE54</accession>
<dbReference type="Proteomes" id="UP000001235">
    <property type="component" value="Chromosome"/>
</dbReference>
<feature type="domain" description="Zinc finger/thioredoxin putative" evidence="2">
    <location>
        <begin position="5"/>
        <end position="39"/>
    </location>
</feature>
<dbReference type="InterPro" id="IPR021834">
    <property type="entry name" value="DUF3426"/>
</dbReference>
<sequence length="333" mass="36333">MNGTTRCPHCETRFKIVEAQLNAHHGMVRCGSCLKAFDARPDFIAAPATPDELTVNADLPDGLPVEPAVEEGVEPPLELPPLLDPENLDPEKIEPEELASEIVMPAVSLEIEPIPHDKTDIKFFLKTESVDSLDFSQMAETSSPPNESVIPDAAPASLTLTEIDAEQDSATLPPKQPRWTWIAGSCLLAVLLIAQAAYFFRIGIASNLPALKPVLVGYCDLLGCQVSLPRHAESISIESSGLEADPEHENIITLSALLRNRASYALEFPVLALTLNDNQDKTLARRLLMPADYLPATENKLAGFPASHEVSVRLNLNTADLKPLGYRLELFYN</sequence>
<dbReference type="OrthoDB" id="5294582at2"/>
<dbReference type="HOGENOM" id="CLU_036053_4_0_4"/>
<dbReference type="EMBL" id="CP002159">
    <property type="protein sequence ID" value="ADL56876.1"/>
    <property type="molecule type" value="Genomic_DNA"/>
</dbReference>
<name>D9SE54_GALCS</name>
<evidence type="ECO:0000313" key="4">
    <source>
        <dbReference type="Proteomes" id="UP000001235"/>
    </source>
</evidence>
<dbReference type="KEGG" id="gca:Galf_2884"/>
<reference evidence="3 4" key="1">
    <citation type="submission" date="2010-08" db="EMBL/GenBank/DDBJ databases">
        <title>Complete sequence of Gallionella capsiferriformans ES-2.</title>
        <authorList>
            <consortium name="US DOE Joint Genome Institute"/>
            <person name="Lucas S."/>
            <person name="Copeland A."/>
            <person name="Lapidus A."/>
            <person name="Cheng J.-F."/>
            <person name="Bruce D."/>
            <person name="Goodwin L."/>
            <person name="Pitluck S."/>
            <person name="Chertkov O."/>
            <person name="Davenport K.W."/>
            <person name="Detter J.C."/>
            <person name="Han C."/>
            <person name="Tapia R."/>
            <person name="Land M."/>
            <person name="Hauser L."/>
            <person name="Chang Y.-J."/>
            <person name="Jeffries C."/>
            <person name="Kyrpides N."/>
            <person name="Ivanova N."/>
            <person name="Mikhailova N."/>
            <person name="Shelobolina E.S."/>
            <person name="Picardal F."/>
            <person name="Roden E."/>
            <person name="Emerson D."/>
            <person name="Woyke T."/>
        </authorList>
    </citation>
    <scope>NUCLEOTIDE SEQUENCE [LARGE SCALE GENOMIC DNA]</scope>
    <source>
        <strain evidence="3 4">ES-2</strain>
    </source>
</reference>
<gene>
    <name evidence="3" type="ordered locus">Galf_2884</name>
</gene>
<dbReference type="STRING" id="395494.Galf_2884"/>
<keyword evidence="1" id="KW-0812">Transmembrane</keyword>
<feature type="transmembrane region" description="Helical" evidence="1">
    <location>
        <begin position="179"/>
        <end position="200"/>
    </location>
</feature>
<evidence type="ECO:0000256" key="1">
    <source>
        <dbReference type="SAM" id="Phobius"/>
    </source>
</evidence>
<keyword evidence="1" id="KW-0472">Membrane</keyword>
<dbReference type="NCBIfam" id="TIGR02098">
    <property type="entry name" value="MJ0042_CXXC"/>
    <property type="match status" value="1"/>
</dbReference>
<dbReference type="RefSeq" id="WP_013294778.1">
    <property type="nucleotide sequence ID" value="NC_014394.1"/>
</dbReference>